<evidence type="ECO:0000256" key="2">
    <source>
        <dbReference type="ARBA" id="ARBA00012543"/>
    </source>
</evidence>
<dbReference type="OrthoDB" id="370884at2759"/>
<feature type="region of interest" description="Disordered" evidence="10">
    <location>
        <begin position="229"/>
        <end position="261"/>
    </location>
</feature>
<sequence length="1549" mass="168120">MASDSPRPSRQGPPQSALFSGASRPQRERPVPPPLQHSESDSSSSSKLSPSDPPSITSPRAPLQTLAYDPSASTSYLQPTITAASSVGPKVQFTSPDGASSSQAHLLAGDVPIVGYSSYSASNDFKRKKSLVRPDRERVDENHRLYNYRQHAAAMEAEGRGMAAVSRTGHYAAAGLPVPVTPAEVSGVAMLGASTAGGSGVTVRRGKSILAREEGMANETGLSIFKRGGTLRRPANQRSPGSAGSVLPGGAARVKGAHKKQQKQPIGPWMMFCLVVTACFPGPLLSCFGLKTKERQDAWREKVGLLCIIGVSMAFVGFLTFGFTQAVCGTPATRYHTGSIEGGSMIFHGYDYDMDNFSHPAANGIAGGSNPLYDVFNAAAMDGSFLFQKVNEKCLNVITPASGTGIVHSGNQMGWYFPCNLYNQYGTSTRNLTGYAEGAMCHTQTDARQQFAALKPLGQVYYTWDDLKNSSRNLGVYDGAVLDFSLLNWLDKSQVSYPAIFDDIKTGTNDSFVHRDITAIMMASKQRDVAECMVDVLRVGFIDSITFGCVASDVVLYVSLVVIIGVVILRFFMAVLFGWFVSWKIGKFPEETYEERRARAAEIENWTDDIYRPAPARYRPNVPKQQKKNNKSMLPTMLPTTSRFSKGDLLKASGASDYGVPASRKGMLGAGMRNSPPDSPGGPRASRSSTSLPMSSFTLDGLARGSASEGAMGVCPFPLGDVIPQPPADYQPFNYPLAHTIMLVTAYSESVEGLRTTLDSLSTTDYPNSHKVILVIADGMVKGSGNDLTTPEIVLGMMKELVVPPEEVEALSYVAIADGHKRHNMAKVYAGFYDYDNNTVEPSKQQRVPMMLVAKIGNPSEAHDAKPGNRGKRDSQIVLMSFLQKVMFDERMTTFEYEFFNSMWRCTGVSPDRYEMVLCVDADTKIFPDSVSRMVACMVHDPEIMGLCGETKIANKSETWVTMIQGELAFSLLHQLGLSSLTAFPHAVFEYYVSHHLTKAFESMFGGVTCLPGCFSMYRIKAPKGGDGYWVPVLANPDIVQHYSENVVDTLHKKNLLLLGEDRYLTTLMLRTFPRRKMMFCPQAVCKTIVPDTFRVLLSQRRRWINSTVHNLFELIVVPDLCGVFCFSMRFVIFMELAGTLVLPAAIAFTLYLIIIAIIPGTVKPVVSLILLALILGIPAVLIVVTSRRFAYLGWMLIYLCSLPIWNFVLPAYAFLHMDDFSWGQTRKIEGETAGVDAHGAKEGTFDSSHITMKRWADFERDRRMRSGNHSRDSTYDVVHRIGSPDRSASNRYSVVSSDTYASLPTSGDGAPIFRRGSPAASHSENGSLLPPRYPTLEMPAPLAAQSTSPSPPPRAYDPPMAEYAVPAPRAYESPRYADGRDSEDLEREAILQDPRGINTPPMDAPASFSPQSQPGVLYAEPDPLSPSTAATRPASRGRDPASPFASNNPFAAPAAVPRPSSSRASRGVSLVDDGPVAGAKVVQRPARRQSSGMAPSQASSGHRTRSSQGGQFNPSDYQAMSPGGGSASSHGGGSLPPGAAPARHSTQQ</sequence>
<dbReference type="InterPro" id="IPR004835">
    <property type="entry name" value="Chitin_synth"/>
</dbReference>
<feature type="region of interest" description="Disordered" evidence="10">
    <location>
        <begin position="1368"/>
        <end position="1549"/>
    </location>
</feature>
<feature type="transmembrane region" description="Helical" evidence="11">
    <location>
        <begin position="269"/>
        <end position="291"/>
    </location>
</feature>
<feature type="transmembrane region" description="Helical" evidence="11">
    <location>
        <begin position="1112"/>
        <end position="1135"/>
    </location>
</feature>
<keyword evidence="6 11" id="KW-0812">Transmembrane</keyword>
<dbReference type="PANTHER" id="PTHR22914:SF16">
    <property type="entry name" value="CHITIN SYNTHASE 3"/>
    <property type="match status" value="1"/>
</dbReference>
<feature type="transmembrane region" description="Helical" evidence="11">
    <location>
        <begin position="303"/>
        <end position="323"/>
    </location>
</feature>
<evidence type="ECO:0000256" key="5">
    <source>
        <dbReference type="ARBA" id="ARBA00022679"/>
    </source>
</evidence>
<feature type="compositionally biased region" description="Polar residues" evidence="10">
    <location>
        <begin position="686"/>
        <end position="698"/>
    </location>
</feature>
<keyword evidence="4" id="KW-0328">Glycosyltransferase</keyword>
<keyword evidence="9" id="KW-0325">Glycoprotein</keyword>
<evidence type="ECO:0000256" key="10">
    <source>
        <dbReference type="SAM" id="MobiDB-lite"/>
    </source>
</evidence>
<proteinExistence type="predicted"/>
<keyword evidence="5" id="KW-0808">Transferase</keyword>
<feature type="region of interest" description="Disordered" evidence="10">
    <location>
        <begin position="665"/>
        <end position="700"/>
    </location>
</feature>
<keyword evidence="8 11" id="KW-0472">Membrane</keyword>
<evidence type="ECO:0000259" key="12">
    <source>
        <dbReference type="Pfam" id="PF22997"/>
    </source>
</evidence>
<evidence type="ECO:0000256" key="7">
    <source>
        <dbReference type="ARBA" id="ARBA00022989"/>
    </source>
</evidence>
<dbReference type="PANTHER" id="PTHR22914">
    <property type="entry name" value="CHITIN SYNTHASE"/>
    <property type="match status" value="1"/>
</dbReference>
<dbReference type="InterPro" id="IPR054295">
    <property type="entry name" value="CHS4-like_dom"/>
</dbReference>
<dbReference type="GO" id="GO:0005886">
    <property type="term" value="C:plasma membrane"/>
    <property type="evidence" value="ECO:0007669"/>
    <property type="project" value="UniProtKB-SubCell"/>
</dbReference>
<feature type="compositionally biased region" description="Polar residues" evidence="10">
    <location>
        <begin position="1489"/>
        <end position="1519"/>
    </location>
</feature>
<keyword evidence="3" id="KW-1003">Cell membrane</keyword>
<evidence type="ECO:0000256" key="8">
    <source>
        <dbReference type="ARBA" id="ARBA00023136"/>
    </source>
</evidence>
<dbReference type="Pfam" id="PF03142">
    <property type="entry name" value="Chitin_synth_2"/>
    <property type="match status" value="1"/>
</dbReference>
<reference evidence="14" key="1">
    <citation type="submission" date="2015-02" db="EMBL/GenBank/DDBJ databases">
        <authorList>
            <person name="Gon?alves P."/>
        </authorList>
    </citation>
    <scope>NUCLEOTIDE SEQUENCE [LARGE SCALE GENOMIC DNA]</scope>
</reference>
<protein>
    <recommendedName>
        <fullName evidence="2">chitin synthase</fullName>
        <ecNumber evidence="2">2.4.1.16</ecNumber>
    </recommendedName>
</protein>
<dbReference type="EC" id="2.4.1.16" evidence="2"/>
<feature type="transmembrane region" description="Helical" evidence="11">
    <location>
        <begin position="554"/>
        <end position="581"/>
    </location>
</feature>
<dbReference type="Pfam" id="PF22997">
    <property type="entry name" value="CHS4"/>
    <property type="match status" value="1"/>
</dbReference>
<feature type="domain" description="Chitin synthase 4-like" evidence="12">
    <location>
        <begin position="460"/>
        <end position="541"/>
    </location>
</feature>
<dbReference type="SUPFAM" id="SSF53448">
    <property type="entry name" value="Nucleotide-diphospho-sugar transferases"/>
    <property type="match status" value="1"/>
</dbReference>
<evidence type="ECO:0000256" key="9">
    <source>
        <dbReference type="ARBA" id="ARBA00023180"/>
    </source>
</evidence>
<feature type="compositionally biased region" description="Polar residues" evidence="10">
    <location>
        <begin position="1287"/>
        <end position="1306"/>
    </location>
</feature>
<feature type="compositionally biased region" description="Gly residues" evidence="10">
    <location>
        <begin position="1523"/>
        <end position="1536"/>
    </location>
</feature>
<feature type="compositionally biased region" description="Low complexity" evidence="10">
    <location>
        <begin position="41"/>
        <end position="50"/>
    </location>
</feature>
<feature type="transmembrane region" description="Helical" evidence="11">
    <location>
        <begin position="1166"/>
        <end position="1186"/>
    </location>
</feature>
<gene>
    <name evidence="13" type="primary">SPOSA6832_03197</name>
</gene>
<dbReference type="GO" id="GO:0030428">
    <property type="term" value="C:cell septum"/>
    <property type="evidence" value="ECO:0007669"/>
    <property type="project" value="TreeGrafter"/>
</dbReference>
<evidence type="ECO:0000256" key="3">
    <source>
        <dbReference type="ARBA" id="ARBA00022475"/>
    </source>
</evidence>
<dbReference type="GO" id="GO:0006031">
    <property type="term" value="P:chitin biosynthetic process"/>
    <property type="evidence" value="ECO:0007669"/>
    <property type="project" value="TreeGrafter"/>
</dbReference>
<evidence type="ECO:0000313" key="14">
    <source>
        <dbReference type="Proteomes" id="UP000243876"/>
    </source>
</evidence>
<evidence type="ECO:0000256" key="11">
    <source>
        <dbReference type="SAM" id="Phobius"/>
    </source>
</evidence>
<dbReference type="EMBL" id="CENE01000014">
    <property type="protein sequence ID" value="CEQ41476.1"/>
    <property type="molecule type" value="Genomic_DNA"/>
</dbReference>
<organism evidence="13 14">
    <name type="scientific">Sporidiobolus salmonicolor</name>
    <name type="common">Yeast-like fungus</name>
    <name type="synonym">Sporobolomyces salmonicolor</name>
    <dbReference type="NCBI Taxonomy" id="5005"/>
    <lineage>
        <taxon>Eukaryota</taxon>
        <taxon>Fungi</taxon>
        <taxon>Dikarya</taxon>
        <taxon>Basidiomycota</taxon>
        <taxon>Pucciniomycotina</taxon>
        <taxon>Microbotryomycetes</taxon>
        <taxon>Sporidiobolales</taxon>
        <taxon>Sporidiobolaceae</taxon>
        <taxon>Sporobolomyces</taxon>
    </lineage>
</organism>
<feature type="compositionally biased region" description="Basic and acidic residues" evidence="10">
    <location>
        <begin position="1266"/>
        <end position="1284"/>
    </location>
</feature>
<feature type="compositionally biased region" description="Low complexity" evidence="10">
    <location>
        <begin position="1"/>
        <end position="16"/>
    </location>
</feature>
<dbReference type="InterPro" id="IPR029044">
    <property type="entry name" value="Nucleotide-diphossugar_trans"/>
</dbReference>
<evidence type="ECO:0000256" key="4">
    <source>
        <dbReference type="ARBA" id="ARBA00022676"/>
    </source>
</evidence>
<name>A0A0D6ENI9_SPOSA</name>
<feature type="region of interest" description="Disordered" evidence="10">
    <location>
        <begin position="1266"/>
        <end position="1337"/>
    </location>
</feature>
<keyword evidence="14" id="KW-1185">Reference proteome</keyword>
<keyword evidence="7 11" id="KW-1133">Transmembrane helix</keyword>
<dbReference type="GO" id="GO:0004100">
    <property type="term" value="F:chitin synthase activity"/>
    <property type="evidence" value="ECO:0007669"/>
    <property type="project" value="UniProtKB-EC"/>
</dbReference>
<accession>A0A0D6ENI9</accession>
<dbReference type="CDD" id="cd04190">
    <property type="entry name" value="Chitin_synth_C"/>
    <property type="match status" value="1"/>
</dbReference>
<feature type="compositionally biased region" description="Basic and acidic residues" evidence="10">
    <location>
        <begin position="1376"/>
        <end position="1391"/>
    </location>
</feature>
<feature type="compositionally biased region" description="Low complexity" evidence="10">
    <location>
        <begin position="1441"/>
        <end position="1466"/>
    </location>
</feature>
<feature type="region of interest" description="Disordered" evidence="10">
    <location>
        <begin position="617"/>
        <end position="638"/>
    </location>
</feature>
<evidence type="ECO:0000256" key="6">
    <source>
        <dbReference type="ARBA" id="ARBA00022692"/>
    </source>
</evidence>
<feature type="transmembrane region" description="Helical" evidence="11">
    <location>
        <begin position="1192"/>
        <end position="1216"/>
    </location>
</feature>
<feature type="transmembrane region" description="Helical" evidence="11">
    <location>
        <begin position="1141"/>
        <end position="1159"/>
    </location>
</feature>
<evidence type="ECO:0000313" key="13">
    <source>
        <dbReference type="EMBL" id="CEQ41476.1"/>
    </source>
</evidence>
<dbReference type="Proteomes" id="UP000243876">
    <property type="component" value="Unassembled WGS sequence"/>
</dbReference>
<evidence type="ECO:0000256" key="1">
    <source>
        <dbReference type="ARBA" id="ARBA00004651"/>
    </source>
</evidence>
<feature type="region of interest" description="Disordered" evidence="10">
    <location>
        <begin position="1"/>
        <end position="71"/>
    </location>
</feature>
<comment type="subcellular location">
    <subcellularLocation>
        <location evidence="1">Cell membrane</location>
        <topology evidence="1">Multi-pass membrane protein</topology>
    </subcellularLocation>
</comment>